<evidence type="ECO:0000256" key="5">
    <source>
        <dbReference type="ARBA" id="ARBA00022692"/>
    </source>
</evidence>
<keyword evidence="4 10" id="KW-1003">Cell membrane</keyword>
<dbReference type="EMBL" id="JXJQ01000010">
    <property type="protein sequence ID" value="KJY60704.1"/>
    <property type="molecule type" value="Genomic_DNA"/>
</dbReference>
<comment type="subcellular location">
    <subcellularLocation>
        <location evidence="1 10">Cell membrane</location>
        <topology evidence="1 10">Multi-pass membrane protein</topology>
    </subcellularLocation>
</comment>
<dbReference type="HOGENOM" id="CLU_095787_1_0_9"/>
<keyword evidence="8 10" id="KW-0472">Membrane</keyword>
<dbReference type="NCBIfam" id="TIGR00220">
    <property type="entry name" value="mscL"/>
    <property type="match status" value="1"/>
</dbReference>
<evidence type="ECO:0000256" key="3">
    <source>
        <dbReference type="ARBA" id="ARBA00022448"/>
    </source>
</evidence>
<evidence type="ECO:0000256" key="8">
    <source>
        <dbReference type="ARBA" id="ARBA00023136"/>
    </source>
</evidence>
<evidence type="ECO:0000256" key="7">
    <source>
        <dbReference type="ARBA" id="ARBA00023065"/>
    </source>
</evidence>
<comment type="caution">
    <text evidence="11">The sequence shown here is derived from an EMBL/GenBank/DDBJ whole genome shotgun (WGS) entry which is preliminary data.</text>
</comment>
<keyword evidence="9 10" id="KW-0407">Ion channel</keyword>
<dbReference type="SUPFAM" id="SSF81330">
    <property type="entry name" value="Gated mechanosensitive channel"/>
    <property type="match status" value="1"/>
</dbReference>
<evidence type="ECO:0000313" key="11">
    <source>
        <dbReference type="EMBL" id="KJY60704.1"/>
    </source>
</evidence>
<dbReference type="PROSITE" id="PS01327">
    <property type="entry name" value="MSCL"/>
    <property type="match status" value="1"/>
</dbReference>
<dbReference type="PATRIC" id="fig|1218492.5.peg.1443"/>
<evidence type="ECO:0000256" key="1">
    <source>
        <dbReference type="ARBA" id="ARBA00004651"/>
    </source>
</evidence>
<comment type="similarity">
    <text evidence="2 10">Belongs to the MscL family.</text>
</comment>
<keyword evidence="3 10" id="KW-0813">Transport</keyword>
<gene>
    <name evidence="10 11" type="primary">mscL</name>
    <name evidence="11" type="ORF">JG30_13920</name>
</gene>
<evidence type="ECO:0000256" key="10">
    <source>
        <dbReference type="HAMAP-Rule" id="MF_00115"/>
    </source>
</evidence>
<dbReference type="InterPro" id="IPR037673">
    <property type="entry name" value="MSC/AndL"/>
</dbReference>
<keyword evidence="6 10" id="KW-1133">Transmembrane helix</keyword>
<evidence type="ECO:0000256" key="9">
    <source>
        <dbReference type="ARBA" id="ARBA00023303"/>
    </source>
</evidence>
<organism evidence="11 12">
    <name type="scientific">Bombilactobacillus mellifer</name>
    <dbReference type="NCBI Taxonomy" id="1218492"/>
    <lineage>
        <taxon>Bacteria</taxon>
        <taxon>Bacillati</taxon>
        <taxon>Bacillota</taxon>
        <taxon>Bacilli</taxon>
        <taxon>Lactobacillales</taxon>
        <taxon>Lactobacillaceae</taxon>
        <taxon>Bombilactobacillus</taxon>
    </lineage>
</organism>
<keyword evidence="12" id="KW-1185">Reference proteome</keyword>
<dbReference type="InterPro" id="IPR001185">
    <property type="entry name" value="MS_channel"/>
</dbReference>
<dbReference type="PANTHER" id="PTHR30266">
    <property type="entry name" value="MECHANOSENSITIVE CHANNEL MSCL"/>
    <property type="match status" value="1"/>
</dbReference>
<name>A0A0F4LQW8_9LACO</name>
<dbReference type="GO" id="GO:0005886">
    <property type="term" value="C:plasma membrane"/>
    <property type="evidence" value="ECO:0007669"/>
    <property type="project" value="UniProtKB-SubCell"/>
</dbReference>
<evidence type="ECO:0000313" key="12">
    <source>
        <dbReference type="Proteomes" id="UP000033558"/>
    </source>
</evidence>
<feature type="transmembrane region" description="Helical" evidence="10">
    <location>
        <begin position="12"/>
        <end position="39"/>
    </location>
</feature>
<comment type="subunit">
    <text evidence="10">Homopentamer.</text>
</comment>
<sequence>MLNDFKNFIMRGNVLDLAVGVIIGGAFSNIVNALTKYILNPFIGLFLGHIDLSSIKVGMFQVGSFLNAVIEFLIIAFVVFLIVQGVHKIERPKPQVQQPSAEEQYLQEIRDLLKNSNNRPQ</sequence>
<evidence type="ECO:0000256" key="6">
    <source>
        <dbReference type="ARBA" id="ARBA00022989"/>
    </source>
</evidence>
<dbReference type="Proteomes" id="UP000033558">
    <property type="component" value="Unassembled WGS sequence"/>
</dbReference>
<dbReference type="Pfam" id="PF01741">
    <property type="entry name" value="MscL"/>
    <property type="match status" value="1"/>
</dbReference>
<keyword evidence="5 10" id="KW-0812">Transmembrane</keyword>
<evidence type="ECO:0000256" key="4">
    <source>
        <dbReference type="ARBA" id="ARBA00022475"/>
    </source>
</evidence>
<dbReference type="OrthoDB" id="9810350at2"/>
<dbReference type="GO" id="GO:0008381">
    <property type="term" value="F:mechanosensitive monoatomic ion channel activity"/>
    <property type="evidence" value="ECO:0007669"/>
    <property type="project" value="UniProtKB-UniRule"/>
</dbReference>
<dbReference type="AlphaFoldDB" id="A0A0F4LQW8"/>
<dbReference type="InterPro" id="IPR019823">
    <property type="entry name" value="Mechanosensitive_channel_CS"/>
</dbReference>
<dbReference type="InterPro" id="IPR036019">
    <property type="entry name" value="MscL_channel"/>
</dbReference>
<comment type="function">
    <text evidence="10">Channel that opens in response to stretch forces in the membrane lipid bilayer. May participate in the regulation of osmotic pressure changes within the cell.</text>
</comment>
<keyword evidence="7 10" id="KW-0406">Ion transport</keyword>
<dbReference type="Gene3D" id="1.10.1200.120">
    <property type="entry name" value="Large-conductance mechanosensitive channel, MscL, domain 1"/>
    <property type="match status" value="1"/>
</dbReference>
<evidence type="ECO:0000256" key="2">
    <source>
        <dbReference type="ARBA" id="ARBA00007254"/>
    </source>
</evidence>
<protein>
    <recommendedName>
        <fullName evidence="10">Large-conductance mechanosensitive channel</fullName>
    </recommendedName>
</protein>
<dbReference type="PRINTS" id="PR01264">
    <property type="entry name" value="MECHCHANNEL"/>
</dbReference>
<accession>A0A0F4LQW8</accession>
<feature type="transmembrane region" description="Helical" evidence="10">
    <location>
        <begin position="59"/>
        <end position="83"/>
    </location>
</feature>
<dbReference type="HAMAP" id="MF_00115">
    <property type="entry name" value="MscL"/>
    <property type="match status" value="1"/>
</dbReference>
<dbReference type="STRING" id="1218492.JG30_13920"/>
<proteinExistence type="inferred from homology"/>
<dbReference type="PANTHER" id="PTHR30266:SF2">
    <property type="entry name" value="LARGE-CONDUCTANCE MECHANOSENSITIVE CHANNEL"/>
    <property type="match status" value="1"/>
</dbReference>
<dbReference type="RefSeq" id="WP_046317473.1">
    <property type="nucleotide sequence ID" value="NZ_JBHSZT010000005.1"/>
</dbReference>
<reference evidence="11 12" key="1">
    <citation type="submission" date="2015-01" db="EMBL/GenBank/DDBJ databases">
        <title>Comparative genomics of the lactic acid bacteria isolated from the honey bee gut.</title>
        <authorList>
            <person name="Ellegaard K.M."/>
            <person name="Tamarit D."/>
            <person name="Javelind E."/>
            <person name="Olofsson T."/>
            <person name="Andersson S.G."/>
            <person name="Vasquez A."/>
        </authorList>
    </citation>
    <scope>NUCLEOTIDE SEQUENCE [LARGE SCALE GENOMIC DNA]</scope>
    <source>
        <strain evidence="11 12">Bin4</strain>
    </source>
</reference>